<keyword evidence="7" id="KW-1185">Reference proteome</keyword>
<dbReference type="PANTHER" id="PTHR14728">
    <property type="entry name" value="PROTEIN AURORA BOREALIS"/>
    <property type="match status" value="1"/>
</dbReference>
<dbReference type="AlphaFoldDB" id="A0A1A9WX67"/>
<dbReference type="PANTHER" id="PTHR14728:SF2">
    <property type="entry name" value="PROTEIN AURORA BOREALIS"/>
    <property type="match status" value="1"/>
</dbReference>
<evidence type="ECO:0000313" key="7">
    <source>
        <dbReference type="Proteomes" id="UP000091820"/>
    </source>
</evidence>
<comment type="similarity">
    <text evidence="1">Belongs to the BORA family.</text>
</comment>
<dbReference type="STRING" id="37001.A0A1A9WX67"/>
<dbReference type="Pfam" id="PF15280">
    <property type="entry name" value="BORA_N"/>
    <property type="match status" value="1"/>
</dbReference>
<keyword evidence="3" id="KW-0132">Cell division</keyword>
<reference evidence="6" key="2">
    <citation type="submission" date="2020-05" db="UniProtKB">
        <authorList>
            <consortium name="EnsemblMetazoa"/>
        </authorList>
    </citation>
    <scope>IDENTIFICATION</scope>
    <source>
        <strain evidence="6">IAEA</strain>
    </source>
</reference>
<dbReference type="GO" id="GO:0060236">
    <property type="term" value="P:regulation of mitotic spindle organization"/>
    <property type="evidence" value="ECO:0007669"/>
    <property type="project" value="TreeGrafter"/>
</dbReference>
<dbReference type="VEuPathDB" id="VectorBase:GBRI035677"/>
<organism evidence="6 7">
    <name type="scientific">Glossina brevipalpis</name>
    <dbReference type="NCBI Taxonomy" id="37001"/>
    <lineage>
        <taxon>Eukaryota</taxon>
        <taxon>Metazoa</taxon>
        <taxon>Ecdysozoa</taxon>
        <taxon>Arthropoda</taxon>
        <taxon>Hexapoda</taxon>
        <taxon>Insecta</taxon>
        <taxon>Pterygota</taxon>
        <taxon>Neoptera</taxon>
        <taxon>Endopterygota</taxon>
        <taxon>Diptera</taxon>
        <taxon>Brachycera</taxon>
        <taxon>Muscomorpha</taxon>
        <taxon>Hippoboscoidea</taxon>
        <taxon>Glossinidae</taxon>
        <taxon>Glossina</taxon>
    </lineage>
</organism>
<accession>A0A1A9WX67</accession>
<keyword evidence="5" id="KW-0131">Cell cycle</keyword>
<evidence type="ECO:0000256" key="4">
    <source>
        <dbReference type="ARBA" id="ARBA00022776"/>
    </source>
</evidence>
<reference evidence="7" key="1">
    <citation type="submission" date="2014-03" db="EMBL/GenBank/DDBJ databases">
        <authorList>
            <person name="Aksoy S."/>
            <person name="Warren W."/>
            <person name="Wilson R.K."/>
        </authorList>
    </citation>
    <scope>NUCLEOTIDE SEQUENCE [LARGE SCALE GENOMIC DNA]</scope>
    <source>
        <strain evidence="7">IAEA</strain>
    </source>
</reference>
<dbReference type="GO" id="GO:0007088">
    <property type="term" value="P:regulation of mitotic nuclear division"/>
    <property type="evidence" value="ECO:0007669"/>
    <property type="project" value="TreeGrafter"/>
</dbReference>
<dbReference type="Proteomes" id="UP000091820">
    <property type="component" value="Unassembled WGS sequence"/>
</dbReference>
<protein>
    <recommendedName>
        <fullName evidence="2">Protein aurora borealis</fullName>
    </recommendedName>
</protein>
<sequence length="228" mass="25869">MDVYEYETSRRVKTAAMWSQLTPKVKKGKATQKILGSHKKARHSHSLKAGTLSCTVSSSNCIPTAALNFIQSITMPLTHTPPTKTHQKVRNPFETTLMDRRHLPLIASPLFRPPTQMSSTKFEWTIDEISSVKATQLKPLETQFQDSPNPDLEAKANPMFRRLRNYRSLLSELNGNTQISKPSLRTCEHSYQTELTLPASLPPALELALKLYFQPHLGGAEMEWERRL</sequence>
<dbReference type="InterPro" id="IPR023252">
    <property type="entry name" value="Aurora_borealis_protein"/>
</dbReference>
<dbReference type="GO" id="GO:0019901">
    <property type="term" value="F:protein kinase binding"/>
    <property type="evidence" value="ECO:0007669"/>
    <property type="project" value="TreeGrafter"/>
</dbReference>
<dbReference type="EnsemblMetazoa" id="GBRI035677-RA">
    <property type="protein sequence ID" value="GBRI035677-PA"/>
    <property type="gene ID" value="GBRI035677"/>
</dbReference>
<proteinExistence type="inferred from homology"/>
<evidence type="ECO:0000256" key="5">
    <source>
        <dbReference type="ARBA" id="ARBA00023306"/>
    </source>
</evidence>
<evidence type="ECO:0000313" key="6">
    <source>
        <dbReference type="EnsemblMetazoa" id="GBRI035677-PA"/>
    </source>
</evidence>
<dbReference type="GO" id="GO:0005737">
    <property type="term" value="C:cytoplasm"/>
    <property type="evidence" value="ECO:0007669"/>
    <property type="project" value="TreeGrafter"/>
</dbReference>
<name>A0A1A9WX67_9MUSC</name>
<keyword evidence="4" id="KW-0498">Mitosis</keyword>
<evidence type="ECO:0000256" key="3">
    <source>
        <dbReference type="ARBA" id="ARBA00022618"/>
    </source>
</evidence>
<evidence type="ECO:0000256" key="1">
    <source>
        <dbReference type="ARBA" id="ARBA00010963"/>
    </source>
</evidence>
<dbReference type="GO" id="GO:0051301">
    <property type="term" value="P:cell division"/>
    <property type="evidence" value="ECO:0007669"/>
    <property type="project" value="UniProtKB-KW"/>
</dbReference>
<evidence type="ECO:0000256" key="2">
    <source>
        <dbReference type="ARBA" id="ARBA00020055"/>
    </source>
</evidence>
<dbReference type="GO" id="GO:0005634">
    <property type="term" value="C:nucleus"/>
    <property type="evidence" value="ECO:0007669"/>
    <property type="project" value="TreeGrafter"/>
</dbReference>